<evidence type="ECO:0000256" key="1">
    <source>
        <dbReference type="ARBA" id="ARBA00008725"/>
    </source>
</evidence>
<dbReference type="PANTHER" id="PTHR42996">
    <property type="entry name" value="PHOSPHATE-BINDING PROTEIN PSTS"/>
    <property type="match status" value="1"/>
</dbReference>
<gene>
    <name evidence="3" type="ORF">CYJ41_01490</name>
</gene>
<dbReference type="Proteomes" id="UP000234639">
    <property type="component" value="Unassembled WGS sequence"/>
</dbReference>
<dbReference type="AlphaFoldDB" id="A0A2I1NCN9"/>
<dbReference type="EMBL" id="PKHU01000001">
    <property type="protein sequence ID" value="PKZ30141.1"/>
    <property type="molecule type" value="Genomic_DNA"/>
</dbReference>
<evidence type="ECO:0000259" key="2">
    <source>
        <dbReference type="Pfam" id="PF12849"/>
    </source>
</evidence>
<protein>
    <recommendedName>
        <fullName evidence="2">PBP domain-containing protein</fullName>
    </recommendedName>
</protein>
<dbReference type="SUPFAM" id="SSF53850">
    <property type="entry name" value="Periplasmic binding protein-like II"/>
    <property type="match status" value="1"/>
</dbReference>
<dbReference type="CDD" id="cd13565">
    <property type="entry name" value="PBP2_PstS"/>
    <property type="match status" value="1"/>
</dbReference>
<evidence type="ECO:0000313" key="4">
    <source>
        <dbReference type="Proteomes" id="UP000234639"/>
    </source>
</evidence>
<dbReference type="Gene3D" id="3.40.190.10">
    <property type="entry name" value="Periplasmic binding protein-like II"/>
    <property type="match status" value="2"/>
</dbReference>
<dbReference type="PANTHER" id="PTHR42996:SF1">
    <property type="entry name" value="PHOSPHATE-BINDING PROTEIN PSTS"/>
    <property type="match status" value="1"/>
</dbReference>
<dbReference type="InterPro" id="IPR024370">
    <property type="entry name" value="PBP_domain"/>
</dbReference>
<comment type="similarity">
    <text evidence="1">Belongs to the PstS family.</text>
</comment>
<dbReference type="InterPro" id="IPR050962">
    <property type="entry name" value="Phosphate-bind_PstS"/>
</dbReference>
<name>A0A2I1NCN9_9BACT</name>
<dbReference type="RefSeq" id="WP_101636609.1">
    <property type="nucleotide sequence ID" value="NZ_PKHU01000001.1"/>
</dbReference>
<dbReference type="Pfam" id="PF12849">
    <property type="entry name" value="PBP_like_2"/>
    <property type="match status" value="1"/>
</dbReference>
<evidence type="ECO:0000313" key="3">
    <source>
        <dbReference type="EMBL" id="PKZ30141.1"/>
    </source>
</evidence>
<reference evidence="3 4" key="1">
    <citation type="submission" date="2017-12" db="EMBL/GenBank/DDBJ databases">
        <title>Phylogenetic diversity of female urinary microbiome.</title>
        <authorList>
            <person name="Thomas-White K."/>
            <person name="Wolfe A.J."/>
        </authorList>
    </citation>
    <scope>NUCLEOTIDE SEQUENCE [LARGE SCALE GENOMIC DNA]</scope>
    <source>
        <strain evidence="3 4">UMB0112</strain>
    </source>
</reference>
<feature type="domain" description="PBP" evidence="2">
    <location>
        <begin position="35"/>
        <end position="257"/>
    </location>
</feature>
<accession>A0A2I1NCN9</accession>
<sequence length="273" mass="31287">MIKKIVKFVFIFLCANLINAYELKGYGATFAGSKVIEISNLYETKTKNKISYLPIGSSGGIKQILLNRGDFAVVDIAFKDDSLEFVSFIKSAVSISYNLPNISNLILTPDLVAKIFTGEIQFWDDDNIKNLNPNLNLPKEKIIFFHRYDGSGTTFTISSFLDISSKFWNLGSHEFINFKIGIGKKGNRQLAKAIAQTPYSIGYTSYYYAKNLNSAFLKYKNLILHPQDEAYPVQNFSYFIYKKESPKKEDIENFIKFTKQNYNPKDDRLSYFE</sequence>
<organism evidence="3 4">
    <name type="scientific">Campylobacter ureolyticus</name>
    <dbReference type="NCBI Taxonomy" id="827"/>
    <lineage>
        <taxon>Bacteria</taxon>
        <taxon>Pseudomonadati</taxon>
        <taxon>Campylobacterota</taxon>
        <taxon>Epsilonproteobacteria</taxon>
        <taxon>Campylobacterales</taxon>
        <taxon>Campylobacteraceae</taxon>
        <taxon>Campylobacter</taxon>
    </lineage>
</organism>
<comment type="caution">
    <text evidence="3">The sequence shown here is derived from an EMBL/GenBank/DDBJ whole genome shotgun (WGS) entry which is preliminary data.</text>
</comment>
<proteinExistence type="inferred from homology"/>